<evidence type="ECO:0000313" key="2">
    <source>
        <dbReference type="Proteomes" id="UP001556196"/>
    </source>
</evidence>
<accession>A0ABV3R7S7</accession>
<keyword evidence="2" id="KW-1185">Reference proteome</keyword>
<dbReference type="Pfam" id="PF11367">
    <property type="entry name" value="Tail_completion_gp17"/>
    <property type="match status" value="1"/>
</dbReference>
<evidence type="ECO:0000313" key="1">
    <source>
        <dbReference type="EMBL" id="MEW9808597.1"/>
    </source>
</evidence>
<protein>
    <submittedName>
        <fullName evidence="1">DUF3168 domain-containing protein</fullName>
    </submittedName>
</protein>
<dbReference type="InterPro" id="IPR021508">
    <property type="entry name" value="Gp17-like"/>
</dbReference>
<name>A0ABV3R7S7_9HYPH</name>
<proteinExistence type="predicted"/>
<comment type="caution">
    <text evidence="1">The sequence shown here is derived from an EMBL/GenBank/DDBJ whole genome shotgun (WGS) entry which is preliminary data.</text>
</comment>
<dbReference type="Proteomes" id="UP001556196">
    <property type="component" value="Unassembled WGS sequence"/>
</dbReference>
<reference evidence="1 2" key="1">
    <citation type="submission" date="2024-06" db="EMBL/GenBank/DDBJ databases">
        <authorList>
            <person name="Tuo L."/>
        </authorList>
    </citation>
    <scope>NUCLEOTIDE SEQUENCE [LARGE SCALE GENOMIC DNA]</scope>
    <source>
        <strain evidence="1 2">ZMM04-5</strain>
    </source>
</reference>
<gene>
    <name evidence="1" type="ORF">ABUE31_21615</name>
</gene>
<organism evidence="1 2">
    <name type="scientific">Mesorhizobium marinum</name>
    <dbReference type="NCBI Taxonomy" id="3228790"/>
    <lineage>
        <taxon>Bacteria</taxon>
        <taxon>Pseudomonadati</taxon>
        <taxon>Pseudomonadota</taxon>
        <taxon>Alphaproteobacteria</taxon>
        <taxon>Hyphomicrobiales</taxon>
        <taxon>Phyllobacteriaceae</taxon>
        <taxon>Mesorhizobium</taxon>
    </lineage>
</organism>
<dbReference type="EMBL" id="JBFOCI010000009">
    <property type="protein sequence ID" value="MEW9808597.1"/>
    <property type="molecule type" value="Genomic_DNA"/>
</dbReference>
<dbReference type="RefSeq" id="WP_367725829.1">
    <property type="nucleotide sequence ID" value="NZ_JBFOCH010000060.1"/>
</dbReference>
<sequence>MEEALTALLASVAGGRRHWGRAPQAAARPYVVLTRITGIRDYHTRDASGLVESRVQADCYADTYSAAKGIARDVRDAVSGHRAGIFKGIFIDSERDLPAADAGEVNQLFRVSIDLIIHHGELS</sequence>